<evidence type="ECO:0000259" key="2">
    <source>
        <dbReference type="Pfam" id="PF13476"/>
    </source>
</evidence>
<dbReference type="AlphaFoldDB" id="A0A175RA83"/>
<proteinExistence type="predicted"/>
<dbReference type="Pfam" id="PF13476">
    <property type="entry name" value="AAA_23"/>
    <property type="match status" value="1"/>
</dbReference>
<dbReference type="GO" id="GO:0006302">
    <property type="term" value="P:double-strand break repair"/>
    <property type="evidence" value="ECO:0007669"/>
    <property type="project" value="InterPro"/>
</dbReference>
<dbReference type="Proteomes" id="UP000078272">
    <property type="component" value="Unassembled WGS sequence"/>
</dbReference>
<dbReference type="PATRIC" id="fig|401562.3.peg.974"/>
<evidence type="ECO:0000313" key="3">
    <source>
        <dbReference type="EMBL" id="KTQ96332.1"/>
    </source>
</evidence>
<protein>
    <recommendedName>
        <fullName evidence="2">Rad50/SbcC-type AAA domain-containing protein</fullName>
    </recommendedName>
</protein>
<sequence length="681" mass="76159">MMLRIRHIRLRAETTGGLYGADVRLDGGLTVLHAPNTSGKSTVLHAFLYALGLEQMLSPRREIPLSYAMREYIQNPTSGVEHKILESYVAVEIENANGQIMTVRRNVISEGDRRLINVTLGPALTKGSGDYAQRDYFVMDAGGAQREAGFHRLLAEFMSWNLPTVKRFDGGDCPLYVETLFPLFFVEQKVGWTAIPGAIPTQFRIREVHRRSVEFLMDFDTHDMELRRQDLELRMSAAKTDWAKSVDAMVALATASGFRAARLPMVPTALGSDVKSAYLECQQNGEWLRLQTRIAALAEQRETLEKESIPEVEDVVEGAAAEAEALSAEIMSLNAVRSAIFRDRQAELVQQASTAQRISQLEEDVQKNKDALKLQNFGSTLARELNPNHCPTCEQPIDQSLLPQGILESVMSIEDNIEYLSAQRKVFKRLADRSVAIIRELDLELISTGEDVRNKSARLRALKSDLIAPSHAASAAFIEERLRLEQELARLRDTMARFEQQLDALNEQARAWRDMLSERADLPDARLSDKDFAKLRKLEQSIRSQLVRYGFGTFPAKDLTVSDDSYRPEKEGFEIGFELSASDSVRLKWAYQLGLLDVSQGIKTNHPGLVVFDEPRQQEAAEASVAGLLAEASRIASGRSQILIATSEDLSKVEGFLQGIDCQLLVFNGKMIAPILDDINF</sequence>
<accession>A0A175RA83</accession>
<dbReference type="Gene3D" id="3.40.50.300">
    <property type="entry name" value="P-loop containing nucleotide triphosphate hydrolases"/>
    <property type="match status" value="1"/>
</dbReference>
<dbReference type="SUPFAM" id="SSF52540">
    <property type="entry name" value="P-loop containing nucleoside triphosphate hydrolases"/>
    <property type="match status" value="1"/>
</dbReference>
<feature type="domain" description="Rad50/SbcC-type AAA" evidence="2">
    <location>
        <begin position="21"/>
        <end position="110"/>
    </location>
</feature>
<dbReference type="EMBL" id="LDPZ01000016">
    <property type="protein sequence ID" value="KTQ96332.1"/>
    <property type="molecule type" value="Genomic_DNA"/>
</dbReference>
<comment type="caution">
    <text evidence="3">The sequence shown here is derived from an EMBL/GenBank/DDBJ whole genome shotgun (WGS) entry which is preliminary data.</text>
</comment>
<reference evidence="3 4" key="1">
    <citation type="journal article" date="2016" name="Front. Microbiol.">
        <title>Genomic Resource of Rice Seed Associated Bacteria.</title>
        <authorList>
            <person name="Midha S."/>
            <person name="Bansal K."/>
            <person name="Sharma S."/>
            <person name="Kumar N."/>
            <person name="Patil P.P."/>
            <person name="Chaudhry V."/>
            <person name="Patil P.B."/>
        </authorList>
    </citation>
    <scope>NUCLEOTIDE SEQUENCE [LARGE SCALE GENOMIC DNA]</scope>
    <source>
        <strain evidence="3 4">NS226</strain>
    </source>
</reference>
<keyword evidence="1" id="KW-0175">Coiled coil</keyword>
<feature type="coiled-coil region" evidence="1">
    <location>
        <begin position="474"/>
        <end position="515"/>
    </location>
</feature>
<organism evidence="3 4">
    <name type="scientific">Aureimonas ureilytica</name>
    <dbReference type="NCBI Taxonomy" id="401562"/>
    <lineage>
        <taxon>Bacteria</taxon>
        <taxon>Pseudomonadati</taxon>
        <taxon>Pseudomonadota</taxon>
        <taxon>Alphaproteobacteria</taxon>
        <taxon>Hyphomicrobiales</taxon>
        <taxon>Aurantimonadaceae</taxon>
        <taxon>Aureimonas</taxon>
    </lineage>
</organism>
<evidence type="ECO:0000313" key="4">
    <source>
        <dbReference type="Proteomes" id="UP000078272"/>
    </source>
</evidence>
<name>A0A175RA83_9HYPH</name>
<dbReference type="InterPro" id="IPR038729">
    <property type="entry name" value="Rad50/SbcC_AAA"/>
</dbReference>
<feature type="coiled-coil region" evidence="1">
    <location>
        <begin position="287"/>
        <end position="336"/>
    </location>
</feature>
<dbReference type="InterPro" id="IPR027417">
    <property type="entry name" value="P-loop_NTPase"/>
</dbReference>
<evidence type="ECO:0000256" key="1">
    <source>
        <dbReference type="SAM" id="Coils"/>
    </source>
</evidence>
<gene>
    <name evidence="3" type="ORF">NS226_08150</name>
</gene>
<dbReference type="GO" id="GO:0016887">
    <property type="term" value="F:ATP hydrolysis activity"/>
    <property type="evidence" value="ECO:0007669"/>
    <property type="project" value="InterPro"/>
</dbReference>